<protein>
    <submittedName>
        <fullName evidence="4">AMP-binding protein</fullName>
    </submittedName>
</protein>
<feature type="domain" description="AMP-dependent synthetase/ligase" evidence="3">
    <location>
        <begin position="3"/>
        <end position="167"/>
    </location>
</feature>
<dbReference type="PANTHER" id="PTHR43272">
    <property type="entry name" value="LONG-CHAIN-FATTY-ACID--COA LIGASE"/>
    <property type="match status" value="1"/>
</dbReference>
<dbReference type="PRINTS" id="PR00154">
    <property type="entry name" value="AMPBINDING"/>
</dbReference>
<keyword evidence="5" id="KW-1185">Reference proteome</keyword>
<dbReference type="PROSITE" id="PS00455">
    <property type="entry name" value="AMP_BINDING"/>
    <property type="match status" value="1"/>
</dbReference>
<name>A0ABT5TSK0_9MICO</name>
<evidence type="ECO:0000313" key="5">
    <source>
        <dbReference type="Proteomes" id="UP001165561"/>
    </source>
</evidence>
<dbReference type="InterPro" id="IPR020459">
    <property type="entry name" value="AMP-binding"/>
</dbReference>
<dbReference type="EMBL" id="JARACI010000208">
    <property type="protein sequence ID" value="MDD9205036.1"/>
    <property type="molecule type" value="Genomic_DNA"/>
</dbReference>
<evidence type="ECO:0000256" key="1">
    <source>
        <dbReference type="ARBA" id="ARBA00022741"/>
    </source>
</evidence>
<evidence type="ECO:0000256" key="2">
    <source>
        <dbReference type="ARBA" id="ARBA00022840"/>
    </source>
</evidence>
<dbReference type="InterPro" id="IPR042099">
    <property type="entry name" value="ANL_N_sf"/>
</dbReference>
<organism evidence="4 5">
    <name type="scientific">Georgenia halotolerans</name>
    <dbReference type="NCBI Taxonomy" id="3028317"/>
    <lineage>
        <taxon>Bacteria</taxon>
        <taxon>Bacillati</taxon>
        <taxon>Actinomycetota</taxon>
        <taxon>Actinomycetes</taxon>
        <taxon>Micrococcales</taxon>
        <taxon>Bogoriellaceae</taxon>
        <taxon>Georgenia</taxon>
    </lineage>
</organism>
<evidence type="ECO:0000313" key="4">
    <source>
        <dbReference type="EMBL" id="MDD9205036.1"/>
    </source>
</evidence>
<reference evidence="4" key="1">
    <citation type="submission" date="2023-02" db="EMBL/GenBank/DDBJ databases">
        <title>Georgenia sp.10Sc9-8, isolated from a soil sample collected from the Taklamakan desert.</title>
        <authorList>
            <person name="Liu S."/>
        </authorList>
    </citation>
    <scope>NUCLEOTIDE SEQUENCE</scope>
    <source>
        <strain evidence="4">10Sc9-8</strain>
    </source>
</reference>
<proteinExistence type="predicted"/>
<dbReference type="PANTHER" id="PTHR43272:SF33">
    <property type="entry name" value="AMP-BINDING DOMAIN-CONTAINING PROTEIN-RELATED"/>
    <property type="match status" value="1"/>
</dbReference>
<keyword evidence="1" id="KW-0547">Nucleotide-binding</keyword>
<dbReference type="SUPFAM" id="SSF56801">
    <property type="entry name" value="Acetyl-CoA synthetase-like"/>
    <property type="match status" value="1"/>
</dbReference>
<accession>A0ABT5TSK0</accession>
<dbReference type="Gene3D" id="3.40.50.12780">
    <property type="entry name" value="N-terminal domain of ligase-like"/>
    <property type="match status" value="1"/>
</dbReference>
<dbReference type="InterPro" id="IPR020845">
    <property type="entry name" value="AMP-binding_CS"/>
</dbReference>
<dbReference type="InterPro" id="IPR000873">
    <property type="entry name" value="AMP-dep_synth/lig_dom"/>
</dbReference>
<evidence type="ECO:0000259" key="3">
    <source>
        <dbReference type="Pfam" id="PF00501"/>
    </source>
</evidence>
<sequence>QTQWILADSEAVAIVVETADLAAVVEEARKVDDGLPAVQHVWQVEGDGSFGKLKELGRDVSDDELEARRAAVGLEDLATIIYTSGTTGRPKGAELTHSNFVRLSVEAVDALGVVLSTPGARTLLFMPLAHVFARFVEVLVLIAGVPLGHTKEPTKAVADMPAFRPTFI</sequence>
<keyword evidence="2" id="KW-0067">ATP-binding</keyword>
<dbReference type="Proteomes" id="UP001165561">
    <property type="component" value="Unassembled WGS sequence"/>
</dbReference>
<feature type="non-terminal residue" evidence="4">
    <location>
        <position position="1"/>
    </location>
</feature>
<comment type="caution">
    <text evidence="4">The sequence shown here is derived from an EMBL/GenBank/DDBJ whole genome shotgun (WGS) entry which is preliminary data.</text>
</comment>
<dbReference type="Pfam" id="PF00501">
    <property type="entry name" value="AMP-binding"/>
    <property type="match status" value="1"/>
</dbReference>
<feature type="non-terminal residue" evidence="4">
    <location>
        <position position="168"/>
    </location>
</feature>
<gene>
    <name evidence="4" type="ORF">PU560_00985</name>
</gene>